<sequence length="45" mass="5136">DNPSVNKSSTINVEDNQIVYIDSTIELDEARQLLEVMQVENQQKS</sequence>
<reference evidence="1" key="1">
    <citation type="submission" date="2021-06" db="EMBL/GenBank/DDBJ databases">
        <authorList>
            <person name="Kallberg Y."/>
            <person name="Tangrot J."/>
            <person name="Rosling A."/>
        </authorList>
    </citation>
    <scope>NUCLEOTIDE SEQUENCE</scope>
    <source>
        <strain evidence="1">IL203A</strain>
    </source>
</reference>
<proteinExistence type="predicted"/>
<protein>
    <submittedName>
        <fullName evidence="1">17255_t:CDS:1</fullName>
    </submittedName>
</protein>
<organism evidence="1 2">
    <name type="scientific">Dentiscutata heterogama</name>
    <dbReference type="NCBI Taxonomy" id="1316150"/>
    <lineage>
        <taxon>Eukaryota</taxon>
        <taxon>Fungi</taxon>
        <taxon>Fungi incertae sedis</taxon>
        <taxon>Mucoromycota</taxon>
        <taxon>Glomeromycotina</taxon>
        <taxon>Glomeromycetes</taxon>
        <taxon>Diversisporales</taxon>
        <taxon>Gigasporaceae</taxon>
        <taxon>Dentiscutata</taxon>
    </lineage>
</organism>
<feature type="non-terminal residue" evidence="1">
    <location>
        <position position="45"/>
    </location>
</feature>
<evidence type="ECO:0000313" key="1">
    <source>
        <dbReference type="EMBL" id="CAG8668286.1"/>
    </source>
</evidence>
<evidence type="ECO:0000313" key="2">
    <source>
        <dbReference type="Proteomes" id="UP000789702"/>
    </source>
</evidence>
<name>A0ACA9NPM5_9GLOM</name>
<gene>
    <name evidence="1" type="ORF">DHETER_LOCUS10065</name>
</gene>
<dbReference type="EMBL" id="CAJVPU010018837">
    <property type="protein sequence ID" value="CAG8668286.1"/>
    <property type="molecule type" value="Genomic_DNA"/>
</dbReference>
<dbReference type="Proteomes" id="UP000789702">
    <property type="component" value="Unassembled WGS sequence"/>
</dbReference>
<keyword evidence="2" id="KW-1185">Reference proteome</keyword>
<feature type="non-terminal residue" evidence="1">
    <location>
        <position position="1"/>
    </location>
</feature>
<accession>A0ACA9NPM5</accession>
<comment type="caution">
    <text evidence="1">The sequence shown here is derived from an EMBL/GenBank/DDBJ whole genome shotgun (WGS) entry which is preliminary data.</text>
</comment>